<dbReference type="Proteomes" id="UP000813824">
    <property type="component" value="Unassembled WGS sequence"/>
</dbReference>
<dbReference type="InterPro" id="IPR036047">
    <property type="entry name" value="F-box-like_dom_sf"/>
</dbReference>
<evidence type="ECO:0000259" key="1">
    <source>
        <dbReference type="Pfam" id="PF00646"/>
    </source>
</evidence>
<dbReference type="OrthoDB" id="10486904at2759"/>
<feature type="domain" description="F-box" evidence="1">
    <location>
        <begin position="8"/>
        <end position="48"/>
    </location>
</feature>
<dbReference type="SUPFAM" id="SSF81383">
    <property type="entry name" value="F-box domain"/>
    <property type="match status" value="1"/>
</dbReference>
<evidence type="ECO:0000313" key="2">
    <source>
        <dbReference type="EMBL" id="KAH8082800.1"/>
    </source>
</evidence>
<name>A0A8K0UGX5_9AGAR</name>
<sequence>MAVPGVSFSDLTDDCILHLFKKAHIRDIISFRQISKRLYYLSHSHACWVGVLERLADDGALPYLSSEALNASAHELEEFATRYFRIKSRIHRKTVGVQWLQEHRWTSPPIRDTSQLPVAHQLHMWPNRTYQEEFYRTGAWISPGFLIVGSLVRPRASEPEYGFVSMWNLGHGVTSIVPGGLPVVDYKIPSLPGAASELATSKFPLPDEKNTYLVLTGTWTRTSWALLKMKLPYKSQEAECSEIAAFTLPRSARKTALDIHEDLIVILSDAAESLPSFLLLNWREATCVRFKVYSIHDQQRATALSREDGRGPVLIAWPYIVYIRSHTFSIHVTPILSFEHFEPLASYDLNAVPTVSIPSWSADLPWKASSSANFSLSTMKDGTAIGANSDGEITVNIDFCKSDFTGSAKLVISKGRMERELRRGSKVTFNYKVEIRDIIGTSTGNDLHLGVASINGSVGRLSPHELEILLRRVLRVRHGTDPFLNRDPSEDRRIPVSRSSIESRVSLDPVLGRLCILPDGHPGLYLVDVST</sequence>
<dbReference type="Pfam" id="PF00646">
    <property type="entry name" value="F-box"/>
    <property type="match status" value="1"/>
</dbReference>
<dbReference type="EMBL" id="JAEVFJ010000049">
    <property type="protein sequence ID" value="KAH8082800.1"/>
    <property type="molecule type" value="Genomic_DNA"/>
</dbReference>
<dbReference type="AlphaFoldDB" id="A0A8K0UGX5"/>
<reference evidence="2" key="1">
    <citation type="journal article" date="2021" name="New Phytol.">
        <title>Evolutionary innovations through gain and loss of genes in the ectomycorrhizal Boletales.</title>
        <authorList>
            <person name="Wu G."/>
            <person name="Miyauchi S."/>
            <person name="Morin E."/>
            <person name="Kuo A."/>
            <person name="Drula E."/>
            <person name="Varga T."/>
            <person name="Kohler A."/>
            <person name="Feng B."/>
            <person name="Cao Y."/>
            <person name="Lipzen A."/>
            <person name="Daum C."/>
            <person name="Hundley H."/>
            <person name="Pangilinan J."/>
            <person name="Johnson J."/>
            <person name="Barry K."/>
            <person name="LaButti K."/>
            <person name="Ng V."/>
            <person name="Ahrendt S."/>
            <person name="Min B."/>
            <person name="Choi I.G."/>
            <person name="Park H."/>
            <person name="Plett J.M."/>
            <person name="Magnuson J."/>
            <person name="Spatafora J.W."/>
            <person name="Nagy L.G."/>
            <person name="Henrissat B."/>
            <person name="Grigoriev I.V."/>
            <person name="Yang Z.L."/>
            <person name="Xu J."/>
            <person name="Martin F.M."/>
        </authorList>
    </citation>
    <scope>NUCLEOTIDE SEQUENCE</scope>
    <source>
        <strain evidence="2">KKN 215</strain>
    </source>
</reference>
<evidence type="ECO:0000313" key="3">
    <source>
        <dbReference type="Proteomes" id="UP000813824"/>
    </source>
</evidence>
<proteinExistence type="predicted"/>
<gene>
    <name evidence="2" type="ORF">BXZ70DRAFT_584084</name>
</gene>
<accession>A0A8K0UGX5</accession>
<comment type="caution">
    <text evidence="2">The sequence shown here is derived from an EMBL/GenBank/DDBJ whole genome shotgun (WGS) entry which is preliminary data.</text>
</comment>
<organism evidence="2 3">
    <name type="scientific">Cristinia sonorae</name>
    <dbReference type="NCBI Taxonomy" id="1940300"/>
    <lineage>
        <taxon>Eukaryota</taxon>
        <taxon>Fungi</taxon>
        <taxon>Dikarya</taxon>
        <taxon>Basidiomycota</taxon>
        <taxon>Agaricomycotina</taxon>
        <taxon>Agaricomycetes</taxon>
        <taxon>Agaricomycetidae</taxon>
        <taxon>Agaricales</taxon>
        <taxon>Pleurotineae</taxon>
        <taxon>Stephanosporaceae</taxon>
        <taxon>Cristinia</taxon>
    </lineage>
</organism>
<keyword evidence="3" id="KW-1185">Reference proteome</keyword>
<protein>
    <recommendedName>
        <fullName evidence="1">F-box domain-containing protein</fullName>
    </recommendedName>
</protein>
<dbReference type="InterPro" id="IPR001810">
    <property type="entry name" value="F-box_dom"/>
</dbReference>